<comment type="caution">
    <text evidence="2">The sequence shown here is derived from an EMBL/GenBank/DDBJ whole genome shotgun (WGS) entry which is preliminary data.</text>
</comment>
<dbReference type="EMBL" id="JBFZPZ010000004">
    <property type="protein sequence ID" value="MEX9252376.1"/>
    <property type="molecule type" value="Genomic_DNA"/>
</dbReference>
<organism evidence="2 3">
    <name type="scientific">Pseudenterobacter timonensis</name>
    <dbReference type="NCBI Taxonomy" id="1755099"/>
    <lineage>
        <taxon>Bacteria</taxon>
        <taxon>Pseudomonadati</taxon>
        <taxon>Pseudomonadota</taxon>
        <taxon>Gammaproteobacteria</taxon>
        <taxon>Enterobacterales</taxon>
        <taxon>Enterobacteriaceae</taxon>
        <taxon>Pseudenterobacter</taxon>
    </lineage>
</organism>
<dbReference type="RefSeq" id="WP_369497356.1">
    <property type="nucleotide sequence ID" value="NZ_JBFZPZ010000004.1"/>
</dbReference>
<dbReference type="Proteomes" id="UP001561463">
    <property type="component" value="Unassembled WGS sequence"/>
</dbReference>
<name>A0ABV4A4Z6_9ENTR</name>
<keyword evidence="3" id="KW-1185">Reference proteome</keyword>
<proteinExistence type="predicted"/>
<reference evidence="2 3" key="1">
    <citation type="submission" date="2024-03" db="EMBL/GenBank/DDBJ databases">
        <title>Role of Flies in the Dissemination of Carbapenem-Resistant Enterobacteriaceae (CRE): An Epidemiological and Genomic Study in China.</title>
        <authorList>
            <person name="Chen K."/>
            <person name="Zhang R."/>
            <person name="Chen S."/>
        </authorList>
    </citation>
    <scope>NUCLEOTIDE SEQUENCE [LARGE SCALE GENOMIC DNA]</scope>
    <source>
        <strain evidence="3">fly-313</strain>
    </source>
</reference>
<evidence type="ECO:0000313" key="2">
    <source>
        <dbReference type="EMBL" id="MEX9252376.1"/>
    </source>
</evidence>
<protein>
    <submittedName>
        <fullName evidence="2">Uncharacterized protein</fullName>
    </submittedName>
</protein>
<sequence length="46" mass="5546">MAKHELREKQDENVHPVKDEPKKQGEIPRTRDDSEDDKKSPYREKK</sequence>
<evidence type="ECO:0000256" key="1">
    <source>
        <dbReference type="SAM" id="MobiDB-lite"/>
    </source>
</evidence>
<gene>
    <name evidence="2" type="ORF">AB7Z85_07620</name>
</gene>
<evidence type="ECO:0000313" key="3">
    <source>
        <dbReference type="Proteomes" id="UP001561463"/>
    </source>
</evidence>
<accession>A0ABV4A4Z6</accession>
<feature type="region of interest" description="Disordered" evidence="1">
    <location>
        <begin position="1"/>
        <end position="46"/>
    </location>
</feature>